<feature type="domain" description="PAS" evidence="7">
    <location>
        <begin position="244"/>
        <end position="316"/>
    </location>
</feature>
<dbReference type="SMART" id="SM00387">
    <property type="entry name" value="HATPase_c"/>
    <property type="match status" value="1"/>
</dbReference>
<dbReference type="InterPro" id="IPR005467">
    <property type="entry name" value="His_kinase_dom"/>
</dbReference>
<dbReference type="InterPro" id="IPR004358">
    <property type="entry name" value="Sig_transdc_His_kin-like_C"/>
</dbReference>
<comment type="catalytic activity">
    <reaction evidence="1">
        <text>ATP + protein L-histidine = ADP + protein N-phospho-L-histidine.</text>
        <dbReference type="EC" id="2.7.13.3"/>
    </reaction>
</comment>
<evidence type="ECO:0000256" key="3">
    <source>
        <dbReference type="ARBA" id="ARBA00022553"/>
    </source>
</evidence>
<dbReference type="PANTHER" id="PTHR43304:SF1">
    <property type="entry name" value="PAC DOMAIN-CONTAINING PROTEIN"/>
    <property type="match status" value="1"/>
</dbReference>
<sequence>MTVNPSIFHHAAVPFALLDEQLTFVDFSKEWLKQFNLDNDIEGKDFFEAMPKLPNELKSDIKYCLEGIEQRSGTKRLVLKNGDAIWYDWKISSIHEDRDMPPSILVILEDITHKRREEDLLIKSQEVARIGGWEVDLVKNSIYWTQITKEIHEVPQDYVPDLEKGISFYKEGHSRETITRLVQNGIETGKPWDTELIIVTAKGREIWVRAIGEPEMIYGKCVRIVGTFQDIDKQKNIELDFNKVSERLSLATKSAGIGIWEYNIPEDQVYWDHNMYLLYGIQESDFEGVYDAWESCVHPDDKQKMVEEVELAMKGIKDFDTIFRVLWPNGEVRWIKAEATTIRDMEGNPIKMIGVNEDITNLKTTELQLIKSEESLQGTLENSSIGMALVDRQGGFKEVNQSLCDSLGYSKDELLSLKFQDITHEDDLEIDLKLLQELIQGKRGTYQIEKRYFNKKGEIVYIILTVTAARNIHGDISHFISQIVDITTRKKAEKKLKGLLELSTNQNNSLLNFAHIVSHNLRSHAANLTMISSFLTDETLGEAEREDSLSMLTRASSGLNETISHLNEVVQVKLETDKKLKSIHLSYIVQKVLMDIQALINQNNIEVQVAVPKEMEVKGVLAYLESIVLNLVSNAIKYRDTEKKANKISIKAYEQENHIVFEVMDNGLGIDLDRHGEKLFGMYKTFHKNKDARGIGLFITKNQIESMGGKISVESKPGQGTTFRVTLVKG</sequence>
<dbReference type="Pfam" id="PF02518">
    <property type="entry name" value="HATPase_c"/>
    <property type="match status" value="1"/>
</dbReference>
<dbReference type="InterPro" id="IPR013656">
    <property type="entry name" value="PAS_4"/>
</dbReference>
<evidence type="ECO:0000259" key="6">
    <source>
        <dbReference type="PROSITE" id="PS50109"/>
    </source>
</evidence>
<organism evidence="9 10">
    <name type="scientific">Flagellimonas okinawensis</name>
    <dbReference type="NCBI Taxonomy" id="3031324"/>
    <lineage>
        <taxon>Bacteria</taxon>
        <taxon>Pseudomonadati</taxon>
        <taxon>Bacteroidota</taxon>
        <taxon>Flavobacteriia</taxon>
        <taxon>Flavobacteriales</taxon>
        <taxon>Flavobacteriaceae</taxon>
        <taxon>Flagellimonas</taxon>
    </lineage>
</organism>
<dbReference type="Proteomes" id="UP001217083">
    <property type="component" value="Unassembled WGS sequence"/>
</dbReference>
<dbReference type="SUPFAM" id="SSF55785">
    <property type="entry name" value="PYP-like sensor domain (PAS domain)"/>
    <property type="match status" value="4"/>
</dbReference>
<dbReference type="SMART" id="SM00086">
    <property type="entry name" value="PAC"/>
    <property type="match status" value="4"/>
</dbReference>
<keyword evidence="5" id="KW-0418">Kinase</keyword>
<evidence type="ECO:0000256" key="4">
    <source>
        <dbReference type="ARBA" id="ARBA00022679"/>
    </source>
</evidence>
<dbReference type="CDD" id="cd00130">
    <property type="entry name" value="PAS"/>
    <property type="match status" value="3"/>
</dbReference>
<keyword evidence="4" id="KW-0808">Transferase</keyword>
<dbReference type="Pfam" id="PF08447">
    <property type="entry name" value="PAS_3"/>
    <property type="match status" value="2"/>
</dbReference>
<dbReference type="InterPro" id="IPR036890">
    <property type="entry name" value="HATPase_C_sf"/>
</dbReference>
<dbReference type="InterPro" id="IPR000700">
    <property type="entry name" value="PAS-assoc_C"/>
</dbReference>
<feature type="domain" description="PAC" evidence="8">
    <location>
        <begin position="319"/>
        <end position="371"/>
    </location>
</feature>
<gene>
    <name evidence="9" type="ORF">PY091_18475</name>
</gene>
<dbReference type="PROSITE" id="PS50113">
    <property type="entry name" value="PAC"/>
    <property type="match status" value="3"/>
</dbReference>
<reference evidence="9 10" key="1">
    <citation type="submission" date="2023-03" db="EMBL/GenBank/DDBJ databases">
        <title>Muricauda XX sp. nov. and Muricauda XXX sp. nov., two novel species isolated from Okinawa Trough.</title>
        <authorList>
            <person name="Cao W."/>
            <person name="Deng X."/>
        </authorList>
    </citation>
    <scope>NUCLEOTIDE SEQUENCE [LARGE SCALE GENOMIC DNA]</scope>
    <source>
        <strain evidence="9 10">81s02</strain>
    </source>
</reference>
<dbReference type="InterPro" id="IPR003594">
    <property type="entry name" value="HATPase_dom"/>
</dbReference>
<feature type="domain" description="PAC" evidence="8">
    <location>
        <begin position="446"/>
        <end position="498"/>
    </location>
</feature>
<dbReference type="EC" id="2.7.13.3" evidence="2"/>
<dbReference type="InterPro" id="IPR001610">
    <property type="entry name" value="PAC"/>
</dbReference>
<evidence type="ECO:0000259" key="7">
    <source>
        <dbReference type="PROSITE" id="PS50112"/>
    </source>
</evidence>
<proteinExistence type="predicted"/>
<dbReference type="RefSeq" id="WP_275650961.1">
    <property type="nucleotide sequence ID" value="NZ_JARFVA010000011.1"/>
</dbReference>
<comment type="caution">
    <text evidence="9">The sequence shown here is derived from an EMBL/GenBank/DDBJ whole genome shotgun (WGS) entry which is preliminary data.</text>
</comment>
<dbReference type="InterPro" id="IPR052162">
    <property type="entry name" value="Sensor_kinase/Photoreceptor"/>
</dbReference>
<dbReference type="InterPro" id="IPR013655">
    <property type="entry name" value="PAS_fold_3"/>
</dbReference>
<dbReference type="SUPFAM" id="SSF55874">
    <property type="entry name" value="ATPase domain of HSP90 chaperone/DNA topoisomerase II/histidine kinase"/>
    <property type="match status" value="1"/>
</dbReference>
<dbReference type="EMBL" id="JARFVA010000011">
    <property type="protein sequence ID" value="MDF0709201.1"/>
    <property type="molecule type" value="Genomic_DNA"/>
</dbReference>
<dbReference type="SMART" id="SM00091">
    <property type="entry name" value="PAS"/>
    <property type="match status" value="3"/>
</dbReference>
<dbReference type="Pfam" id="PF13426">
    <property type="entry name" value="PAS_9"/>
    <property type="match status" value="1"/>
</dbReference>
<feature type="domain" description="PAS" evidence="7">
    <location>
        <begin position="372"/>
        <end position="442"/>
    </location>
</feature>
<feature type="domain" description="PAC" evidence="8">
    <location>
        <begin position="71"/>
        <end position="123"/>
    </location>
</feature>
<evidence type="ECO:0000313" key="9">
    <source>
        <dbReference type="EMBL" id="MDF0709201.1"/>
    </source>
</evidence>
<accession>A0ABT5XTG8</accession>
<name>A0ABT5XTG8_9FLAO</name>
<evidence type="ECO:0000256" key="1">
    <source>
        <dbReference type="ARBA" id="ARBA00000085"/>
    </source>
</evidence>
<evidence type="ECO:0000313" key="10">
    <source>
        <dbReference type="Proteomes" id="UP001217083"/>
    </source>
</evidence>
<feature type="domain" description="Histidine kinase" evidence="6">
    <location>
        <begin position="516"/>
        <end position="730"/>
    </location>
</feature>
<evidence type="ECO:0000259" key="8">
    <source>
        <dbReference type="PROSITE" id="PS50113"/>
    </source>
</evidence>
<dbReference type="Gene3D" id="2.10.70.100">
    <property type="match status" value="1"/>
</dbReference>
<dbReference type="PROSITE" id="PS50109">
    <property type="entry name" value="HIS_KIN"/>
    <property type="match status" value="1"/>
</dbReference>
<dbReference type="PANTHER" id="PTHR43304">
    <property type="entry name" value="PHYTOCHROME-LIKE PROTEIN CPH1"/>
    <property type="match status" value="1"/>
</dbReference>
<dbReference type="InterPro" id="IPR000014">
    <property type="entry name" value="PAS"/>
</dbReference>
<evidence type="ECO:0000256" key="5">
    <source>
        <dbReference type="ARBA" id="ARBA00022777"/>
    </source>
</evidence>
<keyword evidence="10" id="KW-1185">Reference proteome</keyword>
<dbReference type="Gene3D" id="3.30.565.10">
    <property type="entry name" value="Histidine kinase-like ATPase, C-terminal domain"/>
    <property type="match status" value="1"/>
</dbReference>
<evidence type="ECO:0000256" key="2">
    <source>
        <dbReference type="ARBA" id="ARBA00012438"/>
    </source>
</evidence>
<dbReference type="PROSITE" id="PS50112">
    <property type="entry name" value="PAS"/>
    <property type="match status" value="2"/>
</dbReference>
<keyword evidence="3" id="KW-0597">Phosphoprotein</keyword>
<dbReference type="Pfam" id="PF08448">
    <property type="entry name" value="PAS_4"/>
    <property type="match status" value="1"/>
</dbReference>
<dbReference type="InterPro" id="IPR035965">
    <property type="entry name" value="PAS-like_dom_sf"/>
</dbReference>
<dbReference type="PRINTS" id="PR00344">
    <property type="entry name" value="BCTRLSENSOR"/>
</dbReference>
<protein>
    <recommendedName>
        <fullName evidence="2">histidine kinase</fullName>
        <ecNumber evidence="2">2.7.13.3</ecNumber>
    </recommendedName>
</protein>
<dbReference type="Gene3D" id="3.30.450.20">
    <property type="entry name" value="PAS domain"/>
    <property type="match status" value="4"/>
</dbReference>
<dbReference type="NCBIfam" id="TIGR00229">
    <property type="entry name" value="sensory_box"/>
    <property type="match status" value="3"/>
</dbReference>